<feature type="transmembrane region" description="Helical" evidence="16">
    <location>
        <begin position="88"/>
        <end position="108"/>
    </location>
</feature>
<evidence type="ECO:0000313" key="18">
    <source>
        <dbReference type="EMBL" id="OQS03796.1"/>
    </source>
</evidence>
<keyword evidence="4" id="KW-0109">Calcium transport</keyword>
<feature type="transmembrane region" description="Helical" evidence="16">
    <location>
        <begin position="1113"/>
        <end position="1134"/>
    </location>
</feature>
<name>A0A1W0A0K6_9STRA</name>
<evidence type="ECO:0000256" key="9">
    <source>
        <dbReference type="ARBA" id="ARBA00022882"/>
    </source>
</evidence>
<dbReference type="PROSITE" id="PS50222">
    <property type="entry name" value="EF_HAND_2"/>
    <property type="match status" value="1"/>
</dbReference>
<dbReference type="EMBL" id="JNBS01000768">
    <property type="protein sequence ID" value="OQS03796.1"/>
    <property type="molecule type" value="Genomic_DNA"/>
</dbReference>
<feature type="transmembrane region" description="Helical" evidence="16">
    <location>
        <begin position="1192"/>
        <end position="1211"/>
    </location>
</feature>
<feature type="transmembrane region" description="Helical" evidence="16">
    <location>
        <begin position="1223"/>
        <end position="1246"/>
    </location>
</feature>
<evidence type="ECO:0000256" key="1">
    <source>
        <dbReference type="ARBA" id="ARBA00004141"/>
    </source>
</evidence>
<dbReference type="GO" id="GO:0098703">
    <property type="term" value="P:calcium ion import across plasma membrane"/>
    <property type="evidence" value="ECO:0007669"/>
    <property type="project" value="TreeGrafter"/>
</dbReference>
<feature type="transmembrane region" description="Helical" evidence="16">
    <location>
        <begin position="693"/>
        <end position="717"/>
    </location>
</feature>
<evidence type="ECO:0000256" key="12">
    <source>
        <dbReference type="ARBA" id="ARBA00023136"/>
    </source>
</evidence>
<evidence type="ECO:0000256" key="6">
    <source>
        <dbReference type="ARBA" id="ARBA00022692"/>
    </source>
</evidence>
<evidence type="ECO:0000256" key="10">
    <source>
        <dbReference type="ARBA" id="ARBA00022989"/>
    </source>
</evidence>
<reference evidence="18 19" key="1">
    <citation type="journal article" date="2014" name="Genome Biol. Evol.">
        <title>The secreted proteins of Achlya hypogyna and Thraustotheca clavata identify the ancestral oomycete secretome and reveal gene acquisitions by horizontal gene transfer.</title>
        <authorList>
            <person name="Misner I."/>
            <person name="Blouin N."/>
            <person name="Leonard G."/>
            <person name="Richards T.A."/>
            <person name="Lane C.E."/>
        </authorList>
    </citation>
    <scope>NUCLEOTIDE SEQUENCE [LARGE SCALE GENOMIC DNA]</scope>
    <source>
        <strain evidence="18 19">ATCC 34112</strain>
    </source>
</reference>
<feature type="domain" description="EF-hand" evidence="17">
    <location>
        <begin position="1461"/>
        <end position="1496"/>
    </location>
</feature>
<evidence type="ECO:0000256" key="8">
    <source>
        <dbReference type="ARBA" id="ARBA00022837"/>
    </source>
</evidence>
<dbReference type="Gene3D" id="1.20.120.350">
    <property type="entry name" value="Voltage-gated potassium channels. Chain C"/>
    <property type="match status" value="4"/>
</dbReference>
<evidence type="ECO:0000256" key="7">
    <source>
        <dbReference type="ARBA" id="ARBA00022737"/>
    </source>
</evidence>
<keyword evidence="5" id="KW-0107">Calcium channel</keyword>
<dbReference type="InterPro" id="IPR005821">
    <property type="entry name" value="Ion_trans_dom"/>
</dbReference>
<dbReference type="Pfam" id="PF00520">
    <property type="entry name" value="Ion_trans"/>
    <property type="match status" value="4"/>
</dbReference>
<feature type="transmembrane region" description="Helical" evidence="16">
    <location>
        <begin position="1258"/>
        <end position="1284"/>
    </location>
</feature>
<keyword evidence="2" id="KW-0813">Transport</keyword>
<feature type="transmembrane region" description="Helical" evidence="16">
    <location>
        <begin position="339"/>
        <end position="358"/>
    </location>
</feature>
<organism evidence="18 19">
    <name type="scientific">Thraustotheca clavata</name>
    <dbReference type="NCBI Taxonomy" id="74557"/>
    <lineage>
        <taxon>Eukaryota</taxon>
        <taxon>Sar</taxon>
        <taxon>Stramenopiles</taxon>
        <taxon>Oomycota</taxon>
        <taxon>Saprolegniomycetes</taxon>
        <taxon>Saprolegniales</taxon>
        <taxon>Achlyaceae</taxon>
        <taxon>Thraustotheca</taxon>
    </lineage>
</organism>
<feature type="region of interest" description="Disordered" evidence="15">
    <location>
        <begin position="1614"/>
        <end position="1675"/>
    </location>
</feature>
<feature type="transmembrane region" description="Helical" evidence="16">
    <location>
        <begin position="1305"/>
        <end position="1330"/>
    </location>
</feature>
<dbReference type="InterPro" id="IPR002048">
    <property type="entry name" value="EF_hand_dom"/>
</dbReference>
<keyword evidence="7" id="KW-0677">Repeat</keyword>
<evidence type="ECO:0000256" key="2">
    <source>
        <dbReference type="ARBA" id="ARBA00022448"/>
    </source>
</evidence>
<dbReference type="Gene3D" id="1.10.238.10">
    <property type="entry name" value="EF-hand"/>
    <property type="match status" value="1"/>
</dbReference>
<feature type="transmembrane region" description="Helical" evidence="16">
    <location>
        <begin position="878"/>
        <end position="895"/>
    </location>
</feature>
<evidence type="ECO:0000256" key="14">
    <source>
        <dbReference type="ARBA" id="ARBA00023303"/>
    </source>
</evidence>
<accession>A0A1W0A0K6</accession>
<feature type="compositionally biased region" description="Basic and acidic residues" evidence="15">
    <location>
        <begin position="1647"/>
        <end position="1657"/>
    </location>
</feature>
<protein>
    <submittedName>
        <fullName evidence="18">Voltage-gated Ion Channel (VIC) Superfamily</fullName>
    </submittedName>
</protein>
<keyword evidence="9" id="KW-0851">Voltage-gated channel</keyword>
<evidence type="ECO:0000313" key="19">
    <source>
        <dbReference type="Proteomes" id="UP000243217"/>
    </source>
</evidence>
<keyword evidence="6 16" id="KW-0812">Transmembrane</keyword>
<dbReference type="GO" id="GO:0005891">
    <property type="term" value="C:voltage-gated calcium channel complex"/>
    <property type="evidence" value="ECO:0007669"/>
    <property type="project" value="TreeGrafter"/>
</dbReference>
<dbReference type="GO" id="GO:0005509">
    <property type="term" value="F:calcium ion binding"/>
    <property type="evidence" value="ECO:0007669"/>
    <property type="project" value="InterPro"/>
</dbReference>
<dbReference type="Gene3D" id="1.10.287.70">
    <property type="match status" value="4"/>
</dbReference>
<dbReference type="FunFam" id="1.20.120.350:FF:000009">
    <property type="entry name" value="Voltage-dependent T-type calcium channel subunit alpha"/>
    <property type="match status" value="1"/>
</dbReference>
<feature type="transmembrane region" description="Helical" evidence="16">
    <location>
        <begin position="370"/>
        <end position="393"/>
    </location>
</feature>
<evidence type="ECO:0000256" key="11">
    <source>
        <dbReference type="ARBA" id="ARBA00023065"/>
    </source>
</evidence>
<gene>
    <name evidence="18" type="ORF">THRCLA_03915</name>
</gene>
<dbReference type="InterPro" id="IPR050599">
    <property type="entry name" value="VDCC_alpha-1_subunit"/>
</dbReference>
<feature type="transmembrane region" description="Helical" evidence="16">
    <location>
        <begin position="482"/>
        <end position="499"/>
    </location>
</feature>
<feature type="transmembrane region" description="Helical" evidence="16">
    <location>
        <begin position="809"/>
        <end position="826"/>
    </location>
</feature>
<proteinExistence type="predicted"/>
<keyword evidence="13" id="KW-0325">Glycoprotein</keyword>
<dbReference type="PANTHER" id="PTHR45628:SF7">
    <property type="entry name" value="VOLTAGE-DEPENDENT CALCIUM CHANNEL TYPE A SUBUNIT ALPHA-1"/>
    <property type="match status" value="1"/>
</dbReference>
<feature type="transmembrane region" description="Helical" evidence="16">
    <location>
        <begin position="46"/>
        <end position="68"/>
    </location>
</feature>
<feature type="transmembrane region" description="Helical" evidence="16">
    <location>
        <begin position="511"/>
        <end position="533"/>
    </location>
</feature>
<evidence type="ECO:0000256" key="5">
    <source>
        <dbReference type="ARBA" id="ARBA00022673"/>
    </source>
</evidence>
<keyword evidence="3" id="KW-0597">Phosphoprotein</keyword>
<comment type="caution">
    <text evidence="18">The sequence shown here is derived from an EMBL/GenBank/DDBJ whole genome shotgun (WGS) entry which is preliminary data.</text>
</comment>
<dbReference type="PANTHER" id="PTHR45628">
    <property type="entry name" value="VOLTAGE-DEPENDENT CALCIUM CHANNEL TYPE A SUBUNIT ALPHA-1"/>
    <property type="match status" value="1"/>
</dbReference>
<keyword evidence="12 16" id="KW-0472">Membrane</keyword>
<dbReference type="InterPro" id="IPR027359">
    <property type="entry name" value="Volt_channel_dom_sf"/>
</dbReference>
<feature type="transmembrane region" description="Helical" evidence="16">
    <location>
        <begin position="171"/>
        <end position="194"/>
    </location>
</feature>
<evidence type="ECO:0000256" key="4">
    <source>
        <dbReference type="ARBA" id="ARBA00022568"/>
    </source>
</evidence>
<dbReference type="SUPFAM" id="SSF81324">
    <property type="entry name" value="Voltage-gated potassium channels"/>
    <property type="match status" value="4"/>
</dbReference>
<comment type="subcellular location">
    <subcellularLocation>
        <location evidence="1">Membrane</location>
        <topology evidence="1">Multi-pass membrane protein</topology>
    </subcellularLocation>
</comment>
<dbReference type="OrthoDB" id="431720at2759"/>
<dbReference type="GO" id="GO:0008331">
    <property type="term" value="F:high voltage-gated calcium channel activity"/>
    <property type="evidence" value="ECO:0007669"/>
    <property type="project" value="TreeGrafter"/>
</dbReference>
<feature type="transmembrane region" description="Helical" evidence="16">
    <location>
        <begin position="120"/>
        <end position="143"/>
    </location>
</feature>
<evidence type="ECO:0000256" key="16">
    <source>
        <dbReference type="SAM" id="Phobius"/>
    </source>
</evidence>
<evidence type="ECO:0000256" key="15">
    <source>
        <dbReference type="SAM" id="MobiDB-lite"/>
    </source>
</evidence>
<feature type="transmembrane region" description="Helical" evidence="16">
    <location>
        <begin position="846"/>
        <end position="866"/>
    </location>
</feature>
<sequence length="1675" mass="190072">MDKGSDSKSFRDLKKVQRISLGCLTIKNPVRRWCLRLYQSKWFDRVVILVVLFNTIILGFVDYTNAWAEGPNPNIYYNHFIEQFNSVSLYFFIAEMLVKIIAMGFMFGEGAYLSNNWNRMDFVIVCSGMMTWMNIRVGFIRVLRVLRPLRTFHTLPGLKILTNSLLASLPALGNVAILLSFSYIVFAILGMEIWRGQFHPRCRITPFPVVLPFNTSNPPTGAYPVSTSYLHNVIANPAWYRCNKSDGTLYDVDETWNTPANCFWPLDSHLDSTIVPRFCVVNSSAGRQCSSTMWCGSNYDNNGNPRFLDIAGTNLNFSIMTEPIFNSNLNYGFTNFDNLGNTLMIVLQVVTASGWMALTEMTQWVGDPAVAAIYFNALLFIGMCFLLQLNMAVLCTEFDKAKDAQQKLAREEANALKSDLTKSKSFFPHNRLTTAFGGVKLRILQAQQKSGEVSVSSAWTRRLANFRISIRRIVRLNEFRQFGLLVTVGNMFVMALNHAEASTTFVYNTEIVNFTFLMYFLIEAALKIIGLGFSHFWMDKFNRFDLITVLFGIIEVCVNPPTFIDGNPGGGGAFTSFRALRAIKLARSWKSLNKLLTAIIRSFEEILNFLFFLVTFCYIFALLGMELFATKYQFDPNNYALPFNTTNPSVQLHRSNYDSLPWAAFTVFQIITYDNFPSVLYDGWISVGWYSPVYHTSIIVLGVWIVMNMFSAILVGACMNDDDDERDEIQDNLELDDRPSGHLVRTLRTARRAMNNLVVMLDANVYDPEEQIKREHSKLYINKGNSLLLFPPDSFVRKSCIWLLRRREWTWFISLSVFVSCIFTAIDTPLLDPNSSLGQSIVVSNSVFAVIFSIELIITVIAKGLLAGPDSYVRDAWRLLDGIIVIISILPYLIGSSGSGTLTALRALRGLRALRPLRVINKLPQLKLVVNTVFRCIPDILNAVAFFIFWLFIFGLMGVTFFKGALATCSISPYTYTSGQGTPPLPPWFPANYSGDYKTNLSSVDIMTYPTSWNLMTSDQQTALLPIWNTTGCGLFDDDYIPKSKEICLCFAASNGTTWTNQVPQKFDNIFWAMGGLYELTTMEGWSVTAMAGIDANGEDMQPIVNNSQWMMLWWWIYMIVCAWFITNLFIGILTDSFCRESYGALVTEEQIKWIKLQKKVLALSPQIIYPTPKNKFRAKCFRIVQFRYTEYFITLCIFVNILTMCMDQYGDSSSFLGTLTTLNYVFTGIFAVEAFLKLWAYGWAYFDDSWNRFDLTIVLLTIVSIILPFALKSVKFGTVITVVRVFRVGRALRLIKKAKTMKNLIDTLVVSLPAVGNVTSFLMLLFYIYSALAVQFFAKVAFDNQMINQYQNFQNFFRALQALMGFSTGENWDNFTWEVYYNQPATNPNCVDRSFNGSMCGFNDTDPYNCIPLDGCGSWGIVPFMYSFYLIIGYLGMNLFSGIVIDAIGDSSADCPVNANTLAEFADRWADFDPRGIGLITAEELADFLYTVYPPFGFKGVPGFTRRRVVIAIGQLDIPIYDRRYVHFKDVPRALVTRVLAEGDQTRLVEINKLMEQMGITKQFEELWHRRRGQKQKEQLLQREVGPVKEYSASVVIQRFFAKSKLQLEYKRSTKKEIGGSKPGSQTTLLPPTEPFDEVGTTDDNMTARDNAHDMNLESVEGNSDAMGPPSPNP</sequence>
<keyword evidence="8" id="KW-0106">Calcium</keyword>
<feature type="transmembrane region" description="Helical" evidence="16">
    <location>
        <begin position="940"/>
        <end position="962"/>
    </location>
</feature>
<dbReference type="STRING" id="74557.A0A1W0A0K6"/>
<dbReference type="InterPro" id="IPR031649">
    <property type="entry name" value="GPHH_dom"/>
</dbReference>
<evidence type="ECO:0000256" key="3">
    <source>
        <dbReference type="ARBA" id="ARBA00022553"/>
    </source>
</evidence>
<evidence type="ECO:0000256" key="13">
    <source>
        <dbReference type="ARBA" id="ARBA00023180"/>
    </source>
</evidence>
<dbReference type="Proteomes" id="UP000243217">
    <property type="component" value="Unassembled WGS sequence"/>
</dbReference>
<evidence type="ECO:0000259" key="17">
    <source>
        <dbReference type="PROSITE" id="PS50222"/>
    </source>
</evidence>
<keyword evidence="11" id="KW-0406">Ion transport</keyword>
<feature type="transmembrane region" description="Helical" evidence="16">
    <location>
        <begin position="606"/>
        <end position="629"/>
    </location>
</feature>
<keyword evidence="19" id="KW-1185">Reference proteome</keyword>
<dbReference type="Pfam" id="PF16905">
    <property type="entry name" value="GPHH"/>
    <property type="match status" value="1"/>
</dbReference>
<keyword evidence="14" id="KW-0407">Ion channel</keyword>
<keyword evidence="10 16" id="KW-1133">Transmembrane helix</keyword>